<reference evidence="3 4" key="1">
    <citation type="submission" date="2020-08" db="EMBL/GenBank/DDBJ databases">
        <title>Genomic Encyclopedia of Type Strains, Phase IV (KMG-IV): sequencing the most valuable type-strain genomes for metagenomic binning, comparative biology and taxonomic classification.</title>
        <authorList>
            <person name="Goeker M."/>
        </authorList>
    </citation>
    <scope>NUCLEOTIDE SEQUENCE [LARGE SCALE GENOMIC DNA]</scope>
    <source>
        <strain evidence="3 4">DSM 29781</strain>
    </source>
</reference>
<keyword evidence="3" id="KW-0808">Transferase</keyword>
<name>A0A7W8MAC3_9BURK</name>
<dbReference type="GO" id="GO:0016740">
    <property type="term" value="F:transferase activity"/>
    <property type="evidence" value="ECO:0007669"/>
    <property type="project" value="UniProtKB-KW"/>
</dbReference>
<accession>A0A7W8MAC3</accession>
<protein>
    <submittedName>
        <fullName evidence="3">3-mercaptopyruvate sulfurtransferase SseA</fullName>
    </submittedName>
</protein>
<dbReference type="PANTHER" id="PTHR43855">
    <property type="entry name" value="THIOSULFATE SULFURTRANSFERASE"/>
    <property type="match status" value="1"/>
</dbReference>
<sequence>MTSTDFPVRKYLIDARELGERLETVTLIDLRPAEDFAVGPIEGSRHLDLYGVSLNDSSDAPLKAFLSMLQTLFGTRGVSPDKPVIPVCHGGYRSANTFLALKPLGYPRVRNYVGSWGEWGIRDDSRIVVPGP</sequence>
<evidence type="ECO:0000256" key="1">
    <source>
        <dbReference type="ARBA" id="ARBA00022737"/>
    </source>
</evidence>
<gene>
    <name evidence="3" type="ORF">HNQ70_003991</name>
</gene>
<dbReference type="RefSeq" id="WP_183970814.1">
    <property type="nucleotide sequence ID" value="NZ_BAABEW010000013.1"/>
</dbReference>
<comment type="caution">
    <text evidence="3">The sequence shown here is derived from an EMBL/GenBank/DDBJ whole genome shotgun (WGS) entry which is preliminary data.</text>
</comment>
<evidence type="ECO:0000313" key="4">
    <source>
        <dbReference type="Proteomes" id="UP000532440"/>
    </source>
</evidence>
<dbReference type="Proteomes" id="UP000532440">
    <property type="component" value="Unassembled WGS sequence"/>
</dbReference>
<organism evidence="3 4">
    <name type="scientific">Quisquiliibacterium transsilvanicum</name>
    <dbReference type="NCBI Taxonomy" id="1549638"/>
    <lineage>
        <taxon>Bacteria</taxon>
        <taxon>Pseudomonadati</taxon>
        <taxon>Pseudomonadota</taxon>
        <taxon>Betaproteobacteria</taxon>
        <taxon>Burkholderiales</taxon>
        <taxon>Burkholderiaceae</taxon>
        <taxon>Quisquiliibacterium</taxon>
    </lineage>
</organism>
<proteinExistence type="predicted"/>
<keyword evidence="3" id="KW-0670">Pyruvate</keyword>
<dbReference type="SMART" id="SM00450">
    <property type="entry name" value="RHOD"/>
    <property type="match status" value="1"/>
</dbReference>
<dbReference type="PANTHER" id="PTHR43855:SF1">
    <property type="entry name" value="THIOSULFATE SULFURTRANSFERASE"/>
    <property type="match status" value="1"/>
</dbReference>
<keyword evidence="1" id="KW-0677">Repeat</keyword>
<feature type="domain" description="Rhodanese" evidence="2">
    <location>
        <begin position="21"/>
        <end position="128"/>
    </location>
</feature>
<dbReference type="InterPro" id="IPR001763">
    <property type="entry name" value="Rhodanese-like_dom"/>
</dbReference>
<dbReference type="InterPro" id="IPR036873">
    <property type="entry name" value="Rhodanese-like_dom_sf"/>
</dbReference>
<dbReference type="Gene3D" id="3.40.250.10">
    <property type="entry name" value="Rhodanese-like domain"/>
    <property type="match status" value="1"/>
</dbReference>
<evidence type="ECO:0000259" key="2">
    <source>
        <dbReference type="PROSITE" id="PS50206"/>
    </source>
</evidence>
<dbReference type="SUPFAM" id="SSF52821">
    <property type="entry name" value="Rhodanese/Cell cycle control phosphatase"/>
    <property type="match status" value="1"/>
</dbReference>
<dbReference type="InterPro" id="IPR051126">
    <property type="entry name" value="Thiosulfate_sulfurtransferase"/>
</dbReference>
<evidence type="ECO:0000313" key="3">
    <source>
        <dbReference type="EMBL" id="MBB5273956.1"/>
    </source>
</evidence>
<dbReference type="AlphaFoldDB" id="A0A7W8MAC3"/>
<keyword evidence="4" id="KW-1185">Reference proteome</keyword>
<dbReference type="PROSITE" id="PS50206">
    <property type="entry name" value="RHODANESE_3"/>
    <property type="match status" value="1"/>
</dbReference>
<dbReference type="EMBL" id="JACHGB010000013">
    <property type="protein sequence ID" value="MBB5273956.1"/>
    <property type="molecule type" value="Genomic_DNA"/>
</dbReference>
<dbReference type="Pfam" id="PF00581">
    <property type="entry name" value="Rhodanese"/>
    <property type="match status" value="1"/>
</dbReference>